<feature type="domain" description="GST N-terminal" evidence="2">
    <location>
        <begin position="1"/>
        <end position="91"/>
    </location>
</feature>
<sequence length="218" mass="23560">MLTIYGCLRSRASRNVWLAHEAGLEFRHVPVVQHYRVAKPDAADAPMHTRSPEFLAVNPNGHIPSLTDGELVLHESLAINLYLARTYGGALGPADAAEDGLMGMWALWAATEVEPHSIEILYNRVGKPPAERDAAKADAAVAALRNPVAVLDAALAGTGFLVGGRFTVADINVAEVMRYALPAPELFAQAPHVQAWIKACHARPAYQRMMAAREKEPA</sequence>
<dbReference type="Proteomes" id="UP001595420">
    <property type="component" value="Unassembled WGS sequence"/>
</dbReference>
<dbReference type="CDD" id="cd03046">
    <property type="entry name" value="GST_N_GTT1_like"/>
    <property type="match status" value="1"/>
</dbReference>
<dbReference type="InterPro" id="IPR004046">
    <property type="entry name" value="GST_C"/>
</dbReference>
<dbReference type="PROSITE" id="PS50405">
    <property type="entry name" value="GST_CTER"/>
    <property type="match status" value="1"/>
</dbReference>
<dbReference type="SFLD" id="SFLDG01150">
    <property type="entry name" value="Main.1:_Beta-like"/>
    <property type="match status" value="1"/>
</dbReference>
<comment type="similarity">
    <text evidence="1">Belongs to the GST superfamily.</text>
</comment>
<keyword evidence="5" id="KW-1185">Reference proteome</keyword>
<evidence type="ECO:0000313" key="4">
    <source>
        <dbReference type="EMBL" id="MFC3002424.1"/>
    </source>
</evidence>
<evidence type="ECO:0000256" key="1">
    <source>
        <dbReference type="RuleBase" id="RU003494"/>
    </source>
</evidence>
<reference evidence="5" key="1">
    <citation type="journal article" date="2019" name="Int. J. Syst. Evol. Microbiol.">
        <title>The Global Catalogue of Microorganisms (GCM) 10K type strain sequencing project: providing services to taxonomists for standard genome sequencing and annotation.</title>
        <authorList>
            <consortium name="The Broad Institute Genomics Platform"/>
            <consortium name="The Broad Institute Genome Sequencing Center for Infectious Disease"/>
            <person name="Wu L."/>
            <person name="Ma J."/>
        </authorList>
    </citation>
    <scope>NUCLEOTIDE SEQUENCE [LARGE SCALE GENOMIC DNA]</scope>
    <source>
        <strain evidence="5">CGMCC 1.16855</strain>
    </source>
</reference>
<dbReference type="PANTHER" id="PTHR44051:SF8">
    <property type="entry name" value="GLUTATHIONE S-TRANSFERASE GSTA"/>
    <property type="match status" value="1"/>
</dbReference>
<dbReference type="EMBL" id="JBHRSB010000006">
    <property type="protein sequence ID" value="MFC3002424.1"/>
    <property type="molecule type" value="Genomic_DNA"/>
</dbReference>
<dbReference type="SFLD" id="SFLDS00019">
    <property type="entry name" value="Glutathione_Transferase_(cytos"/>
    <property type="match status" value="1"/>
</dbReference>
<gene>
    <name evidence="4" type="ORF">ACFOD3_21165</name>
</gene>
<evidence type="ECO:0000259" key="3">
    <source>
        <dbReference type="PROSITE" id="PS50405"/>
    </source>
</evidence>
<dbReference type="InterPro" id="IPR040079">
    <property type="entry name" value="Glutathione_S-Trfase"/>
</dbReference>
<dbReference type="Pfam" id="PF02798">
    <property type="entry name" value="GST_N"/>
    <property type="match status" value="1"/>
</dbReference>
<proteinExistence type="inferred from homology"/>
<feature type="domain" description="GST C-terminal" evidence="3">
    <location>
        <begin position="95"/>
        <end position="218"/>
    </location>
</feature>
<organism evidence="4 5">
    <name type="scientific">Falsiroseomonas tokyonensis</name>
    <dbReference type="NCBI Taxonomy" id="430521"/>
    <lineage>
        <taxon>Bacteria</taxon>
        <taxon>Pseudomonadati</taxon>
        <taxon>Pseudomonadota</taxon>
        <taxon>Alphaproteobacteria</taxon>
        <taxon>Acetobacterales</taxon>
        <taxon>Roseomonadaceae</taxon>
        <taxon>Falsiroseomonas</taxon>
    </lineage>
</organism>
<dbReference type="Pfam" id="PF00043">
    <property type="entry name" value="GST_C"/>
    <property type="match status" value="1"/>
</dbReference>
<comment type="caution">
    <text evidence="4">The sequence shown here is derived from an EMBL/GenBank/DDBJ whole genome shotgun (WGS) entry which is preliminary data.</text>
</comment>
<evidence type="ECO:0000313" key="5">
    <source>
        <dbReference type="Proteomes" id="UP001595420"/>
    </source>
</evidence>
<evidence type="ECO:0000259" key="2">
    <source>
        <dbReference type="PROSITE" id="PS50404"/>
    </source>
</evidence>
<name>A0ABV7C089_9PROT</name>
<dbReference type="RefSeq" id="WP_216838502.1">
    <property type="nucleotide sequence ID" value="NZ_JAFNJS010000006.1"/>
</dbReference>
<dbReference type="InterPro" id="IPR010987">
    <property type="entry name" value="Glutathione-S-Trfase_C-like"/>
</dbReference>
<dbReference type="PANTHER" id="PTHR44051">
    <property type="entry name" value="GLUTATHIONE S-TRANSFERASE-RELATED"/>
    <property type="match status" value="1"/>
</dbReference>
<accession>A0ABV7C089</accession>
<dbReference type="InterPro" id="IPR004045">
    <property type="entry name" value="Glutathione_S-Trfase_N"/>
</dbReference>
<dbReference type="SFLD" id="SFLDG00358">
    <property type="entry name" value="Main_(cytGST)"/>
    <property type="match status" value="1"/>
</dbReference>
<dbReference type="PROSITE" id="PS50404">
    <property type="entry name" value="GST_NTER"/>
    <property type="match status" value="1"/>
</dbReference>
<protein>
    <submittedName>
        <fullName evidence="4">Glutathione S-transferase family protein</fullName>
    </submittedName>
</protein>